<dbReference type="SUPFAM" id="SSF51735">
    <property type="entry name" value="NAD(P)-binding Rossmann-fold domains"/>
    <property type="match status" value="1"/>
</dbReference>
<dbReference type="AlphaFoldDB" id="A0A0F9VE45"/>
<keyword evidence="1" id="KW-0560">Oxidoreductase</keyword>
<comment type="caution">
    <text evidence="4">The sequence shown here is derived from an EMBL/GenBank/DDBJ whole genome shotgun (WGS) entry which is preliminary data.</text>
</comment>
<accession>A0A0F9VE45</accession>
<dbReference type="CDD" id="cd05300">
    <property type="entry name" value="2-Hacid_dh_1"/>
    <property type="match status" value="1"/>
</dbReference>
<dbReference type="SUPFAM" id="SSF52283">
    <property type="entry name" value="Formate/glycerate dehydrogenase catalytic domain-like"/>
    <property type="match status" value="1"/>
</dbReference>
<dbReference type="EMBL" id="LAZR01000031">
    <property type="protein sequence ID" value="KKO02290.1"/>
    <property type="molecule type" value="Genomic_DNA"/>
</dbReference>
<proteinExistence type="predicted"/>
<dbReference type="PANTHER" id="PTHR43333">
    <property type="entry name" value="2-HACID_DH_C DOMAIN-CONTAINING PROTEIN"/>
    <property type="match status" value="1"/>
</dbReference>
<dbReference type="Pfam" id="PF02826">
    <property type="entry name" value="2-Hacid_dh_C"/>
    <property type="match status" value="1"/>
</dbReference>
<feature type="domain" description="D-isomer specific 2-hydroxyacid dehydrogenase NAD-binding" evidence="3">
    <location>
        <begin position="116"/>
        <end position="288"/>
    </location>
</feature>
<dbReference type="GO" id="GO:0051287">
    <property type="term" value="F:NAD binding"/>
    <property type="evidence" value="ECO:0007669"/>
    <property type="project" value="InterPro"/>
</dbReference>
<evidence type="ECO:0000259" key="3">
    <source>
        <dbReference type="Pfam" id="PF02826"/>
    </source>
</evidence>
<gene>
    <name evidence="4" type="ORF">LCGC14_0107050</name>
</gene>
<reference evidence="4" key="1">
    <citation type="journal article" date="2015" name="Nature">
        <title>Complex archaea that bridge the gap between prokaryotes and eukaryotes.</title>
        <authorList>
            <person name="Spang A."/>
            <person name="Saw J.H."/>
            <person name="Jorgensen S.L."/>
            <person name="Zaremba-Niedzwiedzka K."/>
            <person name="Martijn J."/>
            <person name="Lind A.E."/>
            <person name="van Eijk R."/>
            <person name="Schleper C."/>
            <person name="Guy L."/>
            <person name="Ettema T.J."/>
        </authorList>
    </citation>
    <scope>NUCLEOTIDE SEQUENCE</scope>
</reference>
<sequence length="325" mass="35562">MSPQPIQRVLYLQKAEVLEQQQALVTGTLQAALPEAEIVFAGSVEAVPSRAEFDVVITPTLPWLPAALEKLDGYRWLHFLSAGVEKIWEMDFDKTRPLMTKSSGVHGAPMSEYAIGAMLYFTKQFGRFHDQAKQALWQRSWLGELSGCQLTVLGLGHIGQSLARRAKAFDMQVVGTQRTPRAIEGVDRVVALEEIGAELAQTDFLVVCLPLTDATRGVVNDHLLAQLKPGAVLVDISRGGVVNGEALLRALDNGTLKGAALDVFEQQPLPAESPLWKRSDVLITPHVSGTTPFYLERALDVFVDNLRAYQQGQPFTTAVSIDAGY</sequence>
<name>A0A0F9VE45_9ZZZZ</name>
<protein>
    <recommendedName>
        <fullName evidence="3">D-isomer specific 2-hydroxyacid dehydrogenase NAD-binding domain-containing protein</fullName>
    </recommendedName>
</protein>
<organism evidence="4">
    <name type="scientific">marine sediment metagenome</name>
    <dbReference type="NCBI Taxonomy" id="412755"/>
    <lineage>
        <taxon>unclassified sequences</taxon>
        <taxon>metagenomes</taxon>
        <taxon>ecological metagenomes</taxon>
    </lineage>
</organism>
<dbReference type="GO" id="GO:0016491">
    <property type="term" value="F:oxidoreductase activity"/>
    <property type="evidence" value="ECO:0007669"/>
    <property type="project" value="UniProtKB-KW"/>
</dbReference>
<evidence type="ECO:0000256" key="1">
    <source>
        <dbReference type="ARBA" id="ARBA00023002"/>
    </source>
</evidence>
<dbReference type="InterPro" id="IPR036291">
    <property type="entry name" value="NAD(P)-bd_dom_sf"/>
</dbReference>
<dbReference type="InterPro" id="IPR006140">
    <property type="entry name" value="D-isomer_DH_NAD-bd"/>
</dbReference>
<dbReference type="PANTHER" id="PTHR43333:SF1">
    <property type="entry name" value="D-ISOMER SPECIFIC 2-HYDROXYACID DEHYDROGENASE NAD-BINDING DOMAIN-CONTAINING PROTEIN"/>
    <property type="match status" value="1"/>
</dbReference>
<dbReference type="Gene3D" id="3.40.50.720">
    <property type="entry name" value="NAD(P)-binding Rossmann-like Domain"/>
    <property type="match status" value="2"/>
</dbReference>
<keyword evidence="2" id="KW-0520">NAD</keyword>
<evidence type="ECO:0000256" key="2">
    <source>
        <dbReference type="ARBA" id="ARBA00023027"/>
    </source>
</evidence>
<evidence type="ECO:0000313" key="4">
    <source>
        <dbReference type="EMBL" id="KKO02290.1"/>
    </source>
</evidence>